<evidence type="ECO:0000313" key="5">
    <source>
        <dbReference type="Proteomes" id="UP001228905"/>
    </source>
</evidence>
<comment type="similarity">
    <text evidence="1">Belongs to the esterase D family.</text>
</comment>
<keyword evidence="5" id="KW-1185">Reference proteome</keyword>
<dbReference type="GO" id="GO:0016787">
    <property type="term" value="F:hydrolase activity"/>
    <property type="evidence" value="ECO:0007669"/>
    <property type="project" value="UniProtKB-KW"/>
</dbReference>
<keyword evidence="3" id="KW-0732">Signal</keyword>
<dbReference type="EMBL" id="JAUSVS010000003">
    <property type="protein sequence ID" value="MDQ0464355.1"/>
    <property type="molecule type" value="Genomic_DNA"/>
</dbReference>
<comment type="caution">
    <text evidence="4">The sequence shown here is derived from an EMBL/GenBank/DDBJ whole genome shotgun (WGS) entry which is preliminary data.</text>
</comment>
<proteinExistence type="inferred from homology"/>
<gene>
    <name evidence="4" type="ORF">QO010_002136</name>
</gene>
<accession>A0ABU0ISF8</accession>
<dbReference type="PANTHER" id="PTHR40841">
    <property type="entry name" value="SIDEROPHORE TRIACETYLFUSARININE C ESTERASE"/>
    <property type="match status" value="1"/>
</dbReference>
<reference evidence="4 5" key="1">
    <citation type="submission" date="2023-07" db="EMBL/GenBank/DDBJ databases">
        <title>Genomic Encyclopedia of Type Strains, Phase IV (KMG-IV): sequencing the most valuable type-strain genomes for metagenomic binning, comparative biology and taxonomic classification.</title>
        <authorList>
            <person name="Goeker M."/>
        </authorList>
    </citation>
    <scope>NUCLEOTIDE SEQUENCE [LARGE SCALE GENOMIC DNA]</scope>
    <source>
        <strain evidence="4 5">DSM 18695</strain>
    </source>
</reference>
<protein>
    <submittedName>
        <fullName evidence="4">Alpha/beta superfamily hydrolase</fullName>
    </submittedName>
</protein>
<feature type="signal peptide" evidence="3">
    <location>
        <begin position="1"/>
        <end position="21"/>
    </location>
</feature>
<evidence type="ECO:0000313" key="4">
    <source>
        <dbReference type="EMBL" id="MDQ0464355.1"/>
    </source>
</evidence>
<evidence type="ECO:0000256" key="3">
    <source>
        <dbReference type="SAM" id="SignalP"/>
    </source>
</evidence>
<dbReference type="SUPFAM" id="SSF53474">
    <property type="entry name" value="alpha/beta-Hydrolases"/>
    <property type="match status" value="1"/>
</dbReference>
<keyword evidence="2 4" id="KW-0378">Hydrolase</keyword>
<evidence type="ECO:0000256" key="2">
    <source>
        <dbReference type="ARBA" id="ARBA00022801"/>
    </source>
</evidence>
<dbReference type="InterPro" id="IPR052558">
    <property type="entry name" value="Siderophore_Hydrolase_D"/>
</dbReference>
<dbReference type="RefSeq" id="WP_307348965.1">
    <property type="nucleotide sequence ID" value="NZ_JAUSVS010000003.1"/>
</dbReference>
<organism evidence="4 5">
    <name type="scientific">Caulobacter ginsengisoli</name>
    <dbReference type="NCBI Taxonomy" id="400775"/>
    <lineage>
        <taxon>Bacteria</taxon>
        <taxon>Pseudomonadati</taxon>
        <taxon>Pseudomonadota</taxon>
        <taxon>Alphaproteobacteria</taxon>
        <taxon>Caulobacterales</taxon>
        <taxon>Caulobacteraceae</taxon>
        <taxon>Caulobacter</taxon>
    </lineage>
</organism>
<sequence length="281" mass="30407">MQRLASLLVLALALCGLPAAASTLAPPLLLDEKPIVIGQSYSLPSTVLKASMRINVWLPPGYKEGAKRYPVLYLLDGAEDEDFHHISGLAQVSQLNGQFGEMIVVGIVDPDRKRDLTFPSTDPRDLKDAPTSGGSAAFRRYIETELQPAIDARFRTSGRRVIIGESLAGLFIVETFLKQPQLFDGYIAISPSLWWDNGSLAKAAPDLLAAQPPGTRTLYLSIGNEGPAMRVDDLAAAVRAKQPAGLTFIFAPLREETHATIYHPAALDALRKLFPLKPAGP</sequence>
<dbReference type="Pfam" id="PF00756">
    <property type="entry name" value="Esterase"/>
    <property type="match status" value="1"/>
</dbReference>
<name>A0ABU0ISF8_9CAUL</name>
<dbReference type="InterPro" id="IPR000801">
    <property type="entry name" value="Esterase-like"/>
</dbReference>
<dbReference type="InterPro" id="IPR029058">
    <property type="entry name" value="AB_hydrolase_fold"/>
</dbReference>
<dbReference type="Gene3D" id="3.40.50.1820">
    <property type="entry name" value="alpha/beta hydrolase"/>
    <property type="match status" value="1"/>
</dbReference>
<evidence type="ECO:0000256" key="1">
    <source>
        <dbReference type="ARBA" id="ARBA00005622"/>
    </source>
</evidence>
<feature type="chain" id="PRO_5046549637" evidence="3">
    <location>
        <begin position="22"/>
        <end position="281"/>
    </location>
</feature>
<dbReference type="PANTHER" id="PTHR40841:SF2">
    <property type="entry name" value="SIDEROPHORE-DEGRADING ESTERASE (EUROFUNG)"/>
    <property type="match status" value="1"/>
</dbReference>
<dbReference type="Proteomes" id="UP001228905">
    <property type="component" value="Unassembled WGS sequence"/>
</dbReference>